<dbReference type="Gene3D" id="2.40.420.20">
    <property type="match status" value="1"/>
</dbReference>
<evidence type="ECO:0000256" key="7">
    <source>
        <dbReference type="SAM" id="MobiDB-lite"/>
    </source>
</evidence>
<sequence>MTESPRKHRKRWFILLLLLIVMIGLAVGWWLIHRGGGEQENASDGGQSRGGGATSVAAIAASREDFPVYLSALGTVTSLHRVEIRPRVEGELLSVNFREGDRVEKGDVLARIDPRTYQAQLDQAKGQLEQDLAQLKTARQNLERYQKLIKTNYVSRQDLEEQQQLVEQYQGTVAADRANVQDARVQLDYTTIEAPVSGRIGIRNVDPGNIIQLGDEDPIATLTQLSPISVIFSMPSQYRAPIQQQFDSDGSLTVQALDSDETTVLARGQLTSINSHVDTATGTVRMRAGFDNGDLTLFPSAFVNVRLKLRTIADTIVIPLTAIQNSDQGNFVYVVSDDGKVSRNAIEVAASDDLHAAVSSGVEAGQQVVVDGVDRLRDGASVKVVSHTLPGESDSDVTADSNHGQGDAPDAGSNPEQTGHSANS</sequence>
<feature type="domain" description="Multidrug resistance protein MdtA-like alpha-helical hairpin" evidence="9">
    <location>
        <begin position="120"/>
        <end position="190"/>
    </location>
</feature>
<comment type="caution">
    <text evidence="13">The sequence shown here is derived from an EMBL/GenBank/DDBJ whole genome shotgun (WGS) entry which is preliminary data.</text>
</comment>
<name>A0A420WVR2_9GAMM</name>
<evidence type="ECO:0000256" key="1">
    <source>
        <dbReference type="ARBA" id="ARBA00004236"/>
    </source>
</evidence>
<evidence type="ECO:0000256" key="5">
    <source>
        <dbReference type="ARBA" id="ARBA00023136"/>
    </source>
</evidence>
<feature type="domain" description="Multidrug resistance protein MdtA-like barrel-sandwich hybrid" evidence="10">
    <location>
        <begin position="81"/>
        <end position="222"/>
    </location>
</feature>
<dbReference type="InterPro" id="IPR058625">
    <property type="entry name" value="MdtA-like_BSH"/>
</dbReference>
<comment type="similarity">
    <text evidence="2">Belongs to the membrane fusion protein (MFP) (TC 8.A.1) family.</text>
</comment>
<reference evidence="13 14" key="1">
    <citation type="submission" date="2018-10" db="EMBL/GenBank/DDBJ databases">
        <title>Genomic Encyclopedia of Type Strains, Phase IV (KMG-IV): sequencing the most valuable type-strain genomes for metagenomic binning, comparative biology and taxonomic classification.</title>
        <authorList>
            <person name="Goeker M."/>
        </authorList>
    </citation>
    <scope>NUCLEOTIDE SEQUENCE [LARGE SCALE GENOMIC DNA]</scope>
    <source>
        <strain evidence="13 14">DSM 23229</strain>
    </source>
</reference>
<gene>
    <name evidence="13" type="ORF">C7446_2359</name>
</gene>
<evidence type="ECO:0000259" key="11">
    <source>
        <dbReference type="Pfam" id="PF25944"/>
    </source>
</evidence>
<evidence type="ECO:0000259" key="9">
    <source>
        <dbReference type="Pfam" id="PF25876"/>
    </source>
</evidence>
<dbReference type="PANTHER" id="PTHR30469">
    <property type="entry name" value="MULTIDRUG RESISTANCE PROTEIN MDTA"/>
    <property type="match status" value="1"/>
</dbReference>
<dbReference type="Gene3D" id="1.10.287.470">
    <property type="entry name" value="Helix hairpin bin"/>
    <property type="match status" value="1"/>
</dbReference>
<feature type="compositionally biased region" description="Polar residues" evidence="7">
    <location>
        <begin position="414"/>
        <end position="424"/>
    </location>
</feature>
<feature type="domain" description="YknX-like C-terminal permuted SH3-like" evidence="12">
    <location>
        <begin position="316"/>
        <end position="384"/>
    </location>
</feature>
<dbReference type="Pfam" id="PF25876">
    <property type="entry name" value="HH_MFP_RND"/>
    <property type="match status" value="1"/>
</dbReference>
<feature type="domain" description="Multidrug resistance protein MdtA-like beta-barrel" evidence="11">
    <location>
        <begin position="227"/>
        <end position="309"/>
    </location>
</feature>
<accession>A0A420WVR2</accession>
<dbReference type="InterPro" id="IPR058626">
    <property type="entry name" value="MdtA-like_b-barrel"/>
</dbReference>
<feature type="transmembrane region" description="Helical" evidence="8">
    <location>
        <begin position="12"/>
        <end position="32"/>
    </location>
</feature>
<organism evidence="13 14">
    <name type="scientific">Kushneria sinocarnis</name>
    <dbReference type="NCBI Taxonomy" id="595502"/>
    <lineage>
        <taxon>Bacteria</taxon>
        <taxon>Pseudomonadati</taxon>
        <taxon>Pseudomonadota</taxon>
        <taxon>Gammaproteobacteria</taxon>
        <taxon>Oceanospirillales</taxon>
        <taxon>Halomonadaceae</taxon>
        <taxon>Kushneria</taxon>
    </lineage>
</organism>
<dbReference type="Proteomes" id="UP000281975">
    <property type="component" value="Unassembled WGS sequence"/>
</dbReference>
<keyword evidence="8" id="KW-1133">Transmembrane helix</keyword>
<dbReference type="GO" id="GO:0015562">
    <property type="term" value="F:efflux transmembrane transporter activity"/>
    <property type="evidence" value="ECO:0007669"/>
    <property type="project" value="TreeGrafter"/>
</dbReference>
<evidence type="ECO:0000256" key="8">
    <source>
        <dbReference type="SAM" id="Phobius"/>
    </source>
</evidence>
<keyword evidence="14" id="KW-1185">Reference proteome</keyword>
<evidence type="ECO:0000256" key="4">
    <source>
        <dbReference type="ARBA" id="ARBA00022519"/>
    </source>
</evidence>
<keyword evidence="5 8" id="KW-0472">Membrane</keyword>
<feature type="region of interest" description="Disordered" evidence="7">
    <location>
        <begin position="387"/>
        <end position="424"/>
    </location>
</feature>
<evidence type="ECO:0000313" key="14">
    <source>
        <dbReference type="Proteomes" id="UP000281975"/>
    </source>
</evidence>
<dbReference type="Gene3D" id="2.40.30.170">
    <property type="match status" value="1"/>
</dbReference>
<dbReference type="Pfam" id="PF25989">
    <property type="entry name" value="YknX_C"/>
    <property type="match status" value="1"/>
</dbReference>
<dbReference type="Gene3D" id="2.40.50.100">
    <property type="match status" value="1"/>
</dbReference>
<proteinExistence type="inferred from homology"/>
<comment type="subcellular location">
    <subcellularLocation>
        <location evidence="1">Cell membrane</location>
    </subcellularLocation>
</comment>
<evidence type="ECO:0000259" key="12">
    <source>
        <dbReference type="Pfam" id="PF25989"/>
    </source>
</evidence>
<keyword evidence="4" id="KW-0997">Cell inner membrane</keyword>
<evidence type="ECO:0000256" key="2">
    <source>
        <dbReference type="ARBA" id="ARBA00009477"/>
    </source>
</evidence>
<dbReference type="InterPro" id="IPR058637">
    <property type="entry name" value="YknX-like_C"/>
</dbReference>
<dbReference type="SUPFAM" id="SSF111369">
    <property type="entry name" value="HlyD-like secretion proteins"/>
    <property type="match status" value="1"/>
</dbReference>
<evidence type="ECO:0000256" key="6">
    <source>
        <dbReference type="SAM" id="Coils"/>
    </source>
</evidence>
<dbReference type="RefSeq" id="WP_170150069.1">
    <property type="nucleotide sequence ID" value="NZ_RBIN01000006.1"/>
</dbReference>
<dbReference type="InterPro" id="IPR058624">
    <property type="entry name" value="MdtA-like_HH"/>
</dbReference>
<keyword evidence="6" id="KW-0175">Coiled coil</keyword>
<evidence type="ECO:0000256" key="3">
    <source>
        <dbReference type="ARBA" id="ARBA00022475"/>
    </source>
</evidence>
<keyword evidence="8" id="KW-0812">Transmembrane</keyword>
<dbReference type="Pfam" id="PF25944">
    <property type="entry name" value="Beta-barrel_RND"/>
    <property type="match status" value="1"/>
</dbReference>
<feature type="coiled-coil region" evidence="6">
    <location>
        <begin position="118"/>
        <end position="148"/>
    </location>
</feature>
<dbReference type="InterPro" id="IPR006143">
    <property type="entry name" value="RND_pump_MFP"/>
</dbReference>
<evidence type="ECO:0000259" key="10">
    <source>
        <dbReference type="Pfam" id="PF25917"/>
    </source>
</evidence>
<dbReference type="GO" id="GO:1990281">
    <property type="term" value="C:efflux pump complex"/>
    <property type="evidence" value="ECO:0007669"/>
    <property type="project" value="TreeGrafter"/>
</dbReference>
<dbReference type="EMBL" id="RBIN01000006">
    <property type="protein sequence ID" value="RKR02639.1"/>
    <property type="molecule type" value="Genomic_DNA"/>
</dbReference>
<dbReference type="PANTHER" id="PTHR30469:SF12">
    <property type="entry name" value="MULTIDRUG RESISTANCE PROTEIN MDTA"/>
    <property type="match status" value="1"/>
</dbReference>
<dbReference type="NCBIfam" id="TIGR01730">
    <property type="entry name" value="RND_mfp"/>
    <property type="match status" value="1"/>
</dbReference>
<dbReference type="Pfam" id="PF25917">
    <property type="entry name" value="BSH_RND"/>
    <property type="match status" value="1"/>
</dbReference>
<evidence type="ECO:0000313" key="13">
    <source>
        <dbReference type="EMBL" id="RKR02639.1"/>
    </source>
</evidence>
<dbReference type="AlphaFoldDB" id="A0A420WVR2"/>
<protein>
    <submittedName>
        <fullName evidence="13">Multidrug efflux system membrane fusion protein</fullName>
    </submittedName>
</protein>
<keyword evidence="3" id="KW-1003">Cell membrane</keyword>